<organism evidence="2 3">
    <name type="scientific">Brachionus plicatilis</name>
    <name type="common">Marine rotifer</name>
    <name type="synonym">Brachionus muelleri</name>
    <dbReference type="NCBI Taxonomy" id="10195"/>
    <lineage>
        <taxon>Eukaryota</taxon>
        <taxon>Metazoa</taxon>
        <taxon>Spiralia</taxon>
        <taxon>Gnathifera</taxon>
        <taxon>Rotifera</taxon>
        <taxon>Eurotatoria</taxon>
        <taxon>Monogononta</taxon>
        <taxon>Pseudotrocha</taxon>
        <taxon>Ploima</taxon>
        <taxon>Brachionidae</taxon>
        <taxon>Brachionus</taxon>
    </lineage>
</organism>
<protein>
    <submittedName>
        <fullName evidence="2">Uncharacterized protein</fullName>
    </submittedName>
</protein>
<evidence type="ECO:0000313" key="2">
    <source>
        <dbReference type="EMBL" id="RNA19489.1"/>
    </source>
</evidence>
<dbReference type="EMBL" id="REGN01004039">
    <property type="protein sequence ID" value="RNA19489.1"/>
    <property type="molecule type" value="Genomic_DNA"/>
</dbReference>
<dbReference type="Proteomes" id="UP000276133">
    <property type="component" value="Unassembled WGS sequence"/>
</dbReference>
<evidence type="ECO:0000256" key="1">
    <source>
        <dbReference type="SAM" id="MobiDB-lite"/>
    </source>
</evidence>
<keyword evidence="3" id="KW-1185">Reference proteome</keyword>
<proteinExistence type="predicted"/>
<sequence>MPEPSMNEDRRLNALDRVNFMHSWSRKRSFWGHSRGKQSESVEPQGQSSSTPSESVVADVPDMS</sequence>
<feature type="region of interest" description="Disordered" evidence="1">
    <location>
        <begin position="29"/>
        <end position="64"/>
    </location>
</feature>
<evidence type="ECO:0000313" key="3">
    <source>
        <dbReference type="Proteomes" id="UP000276133"/>
    </source>
</evidence>
<dbReference type="AlphaFoldDB" id="A0A3M7R7Q4"/>
<gene>
    <name evidence="2" type="ORF">BpHYR1_016535</name>
</gene>
<name>A0A3M7R7Q4_BRAPC</name>
<reference evidence="2 3" key="1">
    <citation type="journal article" date="2018" name="Sci. Rep.">
        <title>Genomic signatures of local adaptation to the degree of environmental predictability in rotifers.</title>
        <authorList>
            <person name="Franch-Gras L."/>
            <person name="Hahn C."/>
            <person name="Garcia-Roger E.M."/>
            <person name="Carmona M.J."/>
            <person name="Serra M."/>
            <person name="Gomez A."/>
        </authorList>
    </citation>
    <scope>NUCLEOTIDE SEQUENCE [LARGE SCALE GENOMIC DNA]</scope>
    <source>
        <strain evidence="2">HYR1</strain>
    </source>
</reference>
<feature type="compositionally biased region" description="Polar residues" evidence="1">
    <location>
        <begin position="39"/>
        <end position="54"/>
    </location>
</feature>
<accession>A0A3M7R7Q4</accession>
<comment type="caution">
    <text evidence="2">The sequence shown here is derived from an EMBL/GenBank/DDBJ whole genome shotgun (WGS) entry which is preliminary data.</text>
</comment>